<dbReference type="Proteomes" id="UP001239167">
    <property type="component" value="Unassembled WGS sequence"/>
</dbReference>
<protein>
    <submittedName>
        <fullName evidence="2">Uncharacterized protein</fullName>
    </submittedName>
</protein>
<evidence type="ECO:0000256" key="1">
    <source>
        <dbReference type="SAM" id="MobiDB-lite"/>
    </source>
</evidence>
<comment type="caution">
    <text evidence="2">The sequence shown here is derived from an EMBL/GenBank/DDBJ whole genome shotgun (WGS) entry which is preliminary data.</text>
</comment>
<evidence type="ECO:0000313" key="3">
    <source>
        <dbReference type="Proteomes" id="UP001239167"/>
    </source>
</evidence>
<proteinExistence type="predicted"/>
<evidence type="ECO:0000313" key="2">
    <source>
        <dbReference type="EMBL" id="MDQ0202482.1"/>
    </source>
</evidence>
<accession>A0ABT9Y5L4</accession>
<gene>
    <name evidence="2" type="ORF">J2S01_000167</name>
</gene>
<name>A0ABT9Y5L4_9FIRM</name>
<feature type="compositionally biased region" description="Basic and acidic residues" evidence="1">
    <location>
        <begin position="165"/>
        <end position="177"/>
    </location>
</feature>
<feature type="region of interest" description="Disordered" evidence="1">
    <location>
        <begin position="150"/>
        <end position="177"/>
    </location>
</feature>
<dbReference type="RefSeq" id="WP_307222347.1">
    <property type="nucleotide sequence ID" value="NZ_CP116940.1"/>
</dbReference>
<reference evidence="2 3" key="1">
    <citation type="submission" date="2023-07" db="EMBL/GenBank/DDBJ databases">
        <title>Genomic Encyclopedia of Type Strains, Phase IV (KMG-IV): sequencing the most valuable type-strain genomes for metagenomic binning, comparative biology and taxonomic classification.</title>
        <authorList>
            <person name="Goeker M."/>
        </authorList>
    </citation>
    <scope>NUCLEOTIDE SEQUENCE [LARGE SCALE GENOMIC DNA]</scope>
    <source>
        <strain evidence="2 3">DSM 16980</strain>
    </source>
</reference>
<organism evidence="2 3">
    <name type="scientific">Pectinatus haikarae</name>
    <dbReference type="NCBI Taxonomy" id="349096"/>
    <lineage>
        <taxon>Bacteria</taxon>
        <taxon>Bacillati</taxon>
        <taxon>Bacillota</taxon>
        <taxon>Negativicutes</taxon>
        <taxon>Selenomonadales</taxon>
        <taxon>Selenomonadaceae</taxon>
        <taxon>Pectinatus</taxon>
    </lineage>
</organism>
<sequence>MVKGTVSLQQNGSTGSIRKLIENLSKKKVLVGIPQENAGRPDGDTINNAELLYVQSHGVRSEEMRQEMTENTDKGMKYSKAHSLYIKEHGSPMLNIPPRPVLEPAIESQKDIIGKQLAAASTAAIEKNPQAMEEALNKAGMLAESAAKGWFDNPENGWPPNAESTIKKKGSDHPLIDTGEMRKSITYVVRDKE</sequence>
<dbReference type="EMBL" id="JAUSUE010000001">
    <property type="protein sequence ID" value="MDQ0202482.1"/>
    <property type="molecule type" value="Genomic_DNA"/>
</dbReference>
<keyword evidence="3" id="KW-1185">Reference proteome</keyword>